<comment type="similarity">
    <text evidence="6">Belongs to the TRAPP small subunits family. TRAPPC4 subfamily.</text>
</comment>
<dbReference type="GO" id="GO:0005783">
    <property type="term" value="C:endoplasmic reticulum"/>
    <property type="evidence" value="ECO:0007669"/>
    <property type="project" value="UniProtKB-SubCell"/>
</dbReference>
<keyword evidence="9" id="KW-1185">Reference proteome</keyword>
<evidence type="ECO:0000313" key="9">
    <source>
        <dbReference type="Proteomes" id="UP000034350"/>
    </source>
</evidence>
<dbReference type="VEuPathDB" id="MicrosporidiaDB:G9O61_00g001980"/>
<keyword evidence="3 7" id="KW-0256">Endoplasmic reticulum</keyword>
<dbReference type="PANTHER" id="PTHR23249">
    <property type="entry name" value="TRAFFICKING PROTEIN PARTICLE COMPLEX SUBUNIT"/>
    <property type="match status" value="1"/>
</dbReference>
<proteinExistence type="inferred from homology"/>
<dbReference type="InterPro" id="IPR011012">
    <property type="entry name" value="Longin-like_dom_sf"/>
</dbReference>
<comment type="subcellular location">
    <subcellularLocation>
        <location evidence="7">Endoplasmic reticulum</location>
    </subcellularLocation>
    <subcellularLocation>
        <location evidence="7">Golgi apparatus</location>
        <location evidence="7">cis-Golgi network</location>
    </subcellularLocation>
    <subcellularLocation>
        <location evidence="1">Golgi apparatus</location>
    </subcellularLocation>
</comment>
<sequence>MIYNFFIINSSGSMVYNYQKDTKLTTNQLLILCGTLHSLGCMIQEINNKSSHVFYFNYTTKIITFYKTATDLSFIIISDKKQAEIINKIHKDFCKYIMLNPFYILDMPIHCKKFDPTKYFNSN</sequence>
<dbReference type="GO" id="GO:0005794">
    <property type="term" value="C:Golgi apparatus"/>
    <property type="evidence" value="ECO:0007669"/>
    <property type="project" value="UniProtKB-SubCell"/>
</dbReference>
<gene>
    <name evidence="8" type="ORF">AAJ76_100074469</name>
</gene>
<organism evidence="8 9">
    <name type="scientific">Vairimorpha ceranae</name>
    <dbReference type="NCBI Taxonomy" id="40302"/>
    <lineage>
        <taxon>Eukaryota</taxon>
        <taxon>Fungi</taxon>
        <taxon>Fungi incertae sedis</taxon>
        <taxon>Microsporidia</taxon>
        <taxon>Nosematidae</taxon>
        <taxon>Vairimorpha</taxon>
    </lineage>
</organism>
<dbReference type="RefSeq" id="XP_024332392.1">
    <property type="nucleotide sequence ID" value="XM_024473660.1"/>
</dbReference>
<dbReference type="VEuPathDB" id="MicrosporidiaDB:NCER_100982"/>
<keyword evidence="2 7" id="KW-0813">Transport</keyword>
<evidence type="ECO:0000256" key="7">
    <source>
        <dbReference type="RuleBase" id="RU366065"/>
    </source>
</evidence>
<comment type="subunit">
    <text evidence="7">Part of the multisubunit transport protein particle (TRAPP) complex.</text>
</comment>
<dbReference type="GO" id="GO:0030008">
    <property type="term" value="C:TRAPP complex"/>
    <property type="evidence" value="ECO:0007669"/>
    <property type="project" value="UniProtKB-UniRule"/>
</dbReference>
<evidence type="ECO:0000256" key="1">
    <source>
        <dbReference type="ARBA" id="ARBA00004555"/>
    </source>
</evidence>
<keyword evidence="4 7" id="KW-0931">ER-Golgi transport</keyword>
<evidence type="ECO:0000313" key="8">
    <source>
        <dbReference type="EMBL" id="KKO76650.1"/>
    </source>
</evidence>
<dbReference type="GO" id="GO:0006888">
    <property type="term" value="P:endoplasmic reticulum to Golgi vesicle-mediated transport"/>
    <property type="evidence" value="ECO:0007669"/>
    <property type="project" value="UniProtKB-UniRule"/>
</dbReference>
<evidence type="ECO:0000256" key="6">
    <source>
        <dbReference type="ARBA" id="ARBA00038179"/>
    </source>
</evidence>
<evidence type="ECO:0000256" key="4">
    <source>
        <dbReference type="ARBA" id="ARBA00022892"/>
    </source>
</evidence>
<dbReference type="InterPro" id="IPR007233">
    <property type="entry name" value="TRAPPC"/>
</dbReference>
<dbReference type="AlphaFoldDB" id="A0A0F9WJE0"/>
<accession>A0A0F9WJE0</accession>
<dbReference type="SUPFAM" id="SSF64356">
    <property type="entry name" value="SNARE-like"/>
    <property type="match status" value="1"/>
</dbReference>
<name>A0A0F9WJE0_9MICR</name>
<reference evidence="8 9" key="1">
    <citation type="journal article" date="2015" name="Environ. Microbiol.">
        <title>Genome analyses suggest the presence of polyploidy and recent human-driven expansions in eight global populations of the honeybee pathogen Nosema ceranae.</title>
        <authorList>
            <person name="Pelin A."/>
            <person name="Selman M."/>
            <person name="Aris-Brosou S."/>
            <person name="Farinelli L."/>
            <person name="Corradi N."/>
        </authorList>
    </citation>
    <scope>NUCLEOTIDE SEQUENCE [LARGE SCALE GENOMIC DNA]</scope>
    <source>
        <strain evidence="8 9">PA08 1199</strain>
    </source>
</reference>
<dbReference type="Pfam" id="PF04099">
    <property type="entry name" value="Sybindin"/>
    <property type="match status" value="1"/>
</dbReference>
<evidence type="ECO:0000256" key="3">
    <source>
        <dbReference type="ARBA" id="ARBA00022824"/>
    </source>
</evidence>
<evidence type="ECO:0000256" key="5">
    <source>
        <dbReference type="ARBA" id="ARBA00023034"/>
    </source>
</evidence>
<dbReference type="SMART" id="SM01399">
    <property type="entry name" value="Sybindin"/>
    <property type="match status" value="1"/>
</dbReference>
<protein>
    <recommendedName>
        <fullName evidence="7">Trafficking protein particle complex subunit</fullName>
    </recommendedName>
</protein>
<dbReference type="EMBL" id="JPQZ01000001">
    <property type="protein sequence ID" value="KKO76650.1"/>
    <property type="molecule type" value="Genomic_DNA"/>
</dbReference>
<keyword evidence="5 7" id="KW-0333">Golgi apparatus</keyword>
<dbReference type="PANTHER" id="PTHR23249:SF15">
    <property type="entry name" value="TRAFFICKING PROTEIN PARTICLE COMPLEX SUBUNIT 4"/>
    <property type="match status" value="1"/>
</dbReference>
<dbReference type="VEuPathDB" id="MicrosporidiaDB:AAJ76_100074469"/>
<comment type="caution">
    <text evidence="8">The sequence shown here is derived from an EMBL/GenBank/DDBJ whole genome shotgun (WGS) entry which is preliminary data.</text>
</comment>
<dbReference type="Proteomes" id="UP000034350">
    <property type="component" value="Unassembled WGS sequence"/>
</dbReference>
<dbReference type="OrthoDB" id="246406at2759"/>
<dbReference type="GeneID" id="36318557"/>
<dbReference type="Gene3D" id="3.30.450.70">
    <property type="match status" value="1"/>
</dbReference>
<evidence type="ECO:0000256" key="2">
    <source>
        <dbReference type="ARBA" id="ARBA00022448"/>
    </source>
</evidence>